<proteinExistence type="predicted"/>
<dbReference type="SUPFAM" id="SSF52151">
    <property type="entry name" value="FabD/lysophospholipase-like"/>
    <property type="match status" value="1"/>
</dbReference>
<dbReference type="CDD" id="cd07205">
    <property type="entry name" value="Pat_PNPLA6_PNPLA7_NTE1_like"/>
    <property type="match status" value="1"/>
</dbReference>
<dbReference type="InterPro" id="IPR050301">
    <property type="entry name" value="NTE"/>
</dbReference>
<dbReference type="Proteomes" id="UP000770785">
    <property type="component" value="Unassembled WGS sequence"/>
</dbReference>
<evidence type="ECO:0000259" key="5">
    <source>
        <dbReference type="PROSITE" id="PS51635"/>
    </source>
</evidence>
<accession>A0ABX0X6Y5</accession>
<name>A0ABX0X6Y5_9BACT</name>
<evidence type="ECO:0000256" key="3">
    <source>
        <dbReference type="ARBA" id="ARBA00023098"/>
    </source>
</evidence>
<feature type="active site" description="Proton acceptor" evidence="4">
    <location>
        <position position="156"/>
    </location>
</feature>
<organism evidence="6 7">
    <name type="scientific">Neolewinella antarctica</name>
    <dbReference type="NCBI Taxonomy" id="442734"/>
    <lineage>
        <taxon>Bacteria</taxon>
        <taxon>Pseudomonadati</taxon>
        <taxon>Bacteroidota</taxon>
        <taxon>Saprospiria</taxon>
        <taxon>Saprospirales</taxon>
        <taxon>Lewinellaceae</taxon>
        <taxon>Neolewinella</taxon>
    </lineage>
</organism>
<dbReference type="InterPro" id="IPR002641">
    <property type="entry name" value="PNPLA_dom"/>
</dbReference>
<sequence length="269" mass="28898">MNKDNPIRIGLTLSGGGARGAAHVGVLRALLENDIVPNRIVGVSAGAIVGTLYAAGLDPDEMMKAVAATSLVKLVRFGIPTTGLTKLDYLAERILEVLPNDSFDDLRFPLHIGITNLNSGQLELRNSGSISDILAASCSIPFVFKPVLVDGNHCVDGGVICNMPVTPLLNDADFIIGSNLMPYGMLPPADTGTVINIVWRCFDLGIMSNTLPSLDLCDIVIEPSLLNSFNIFSINRLTELHDVGYEHTLSRIPAIKKTLALKKDLLRQL</sequence>
<keyword evidence="3 4" id="KW-0443">Lipid metabolism</keyword>
<dbReference type="RefSeq" id="WP_168035778.1">
    <property type="nucleotide sequence ID" value="NZ_JAATJH010000001.1"/>
</dbReference>
<dbReference type="InterPro" id="IPR016035">
    <property type="entry name" value="Acyl_Trfase/lysoPLipase"/>
</dbReference>
<dbReference type="PANTHER" id="PTHR14226:SF29">
    <property type="entry name" value="NEUROPATHY TARGET ESTERASE SWS"/>
    <property type="match status" value="1"/>
</dbReference>
<dbReference type="PROSITE" id="PS51635">
    <property type="entry name" value="PNPLA"/>
    <property type="match status" value="1"/>
</dbReference>
<evidence type="ECO:0000256" key="4">
    <source>
        <dbReference type="PROSITE-ProRule" id="PRU01161"/>
    </source>
</evidence>
<evidence type="ECO:0000256" key="1">
    <source>
        <dbReference type="ARBA" id="ARBA00022801"/>
    </source>
</evidence>
<evidence type="ECO:0000256" key="2">
    <source>
        <dbReference type="ARBA" id="ARBA00022963"/>
    </source>
</evidence>
<keyword evidence="1 4" id="KW-0378">Hydrolase</keyword>
<dbReference type="PANTHER" id="PTHR14226">
    <property type="entry name" value="NEUROPATHY TARGET ESTERASE/SWISS CHEESE D.MELANOGASTER"/>
    <property type="match status" value="1"/>
</dbReference>
<reference evidence="6 7" key="1">
    <citation type="submission" date="2020-03" db="EMBL/GenBank/DDBJ databases">
        <title>Genomic Encyclopedia of Type Strains, Phase IV (KMG-IV): sequencing the most valuable type-strain genomes for metagenomic binning, comparative biology and taxonomic classification.</title>
        <authorList>
            <person name="Goeker M."/>
        </authorList>
    </citation>
    <scope>NUCLEOTIDE SEQUENCE [LARGE SCALE GENOMIC DNA]</scope>
    <source>
        <strain evidence="6 7">DSM 105096</strain>
    </source>
</reference>
<keyword evidence="7" id="KW-1185">Reference proteome</keyword>
<dbReference type="Gene3D" id="3.40.1090.10">
    <property type="entry name" value="Cytosolic phospholipase A2 catalytic domain"/>
    <property type="match status" value="2"/>
</dbReference>
<comment type="caution">
    <text evidence="6">The sequence shown here is derived from an EMBL/GenBank/DDBJ whole genome shotgun (WGS) entry which is preliminary data.</text>
</comment>
<feature type="short sequence motif" description="GXSXG" evidence="4">
    <location>
        <begin position="42"/>
        <end position="46"/>
    </location>
</feature>
<feature type="active site" description="Nucleophile" evidence="4">
    <location>
        <position position="44"/>
    </location>
</feature>
<gene>
    <name evidence="6" type="ORF">GGR27_000480</name>
</gene>
<feature type="short sequence motif" description="DGA/G" evidence="4">
    <location>
        <begin position="156"/>
        <end position="158"/>
    </location>
</feature>
<feature type="domain" description="PNPLA" evidence="5">
    <location>
        <begin position="11"/>
        <end position="169"/>
    </location>
</feature>
<evidence type="ECO:0000313" key="7">
    <source>
        <dbReference type="Proteomes" id="UP000770785"/>
    </source>
</evidence>
<feature type="short sequence motif" description="GXGXXG" evidence="4">
    <location>
        <begin position="15"/>
        <end position="20"/>
    </location>
</feature>
<protein>
    <submittedName>
        <fullName evidence="6">NTE family protein</fullName>
    </submittedName>
</protein>
<evidence type="ECO:0000313" key="6">
    <source>
        <dbReference type="EMBL" id="NJC24999.1"/>
    </source>
</evidence>
<dbReference type="EMBL" id="JAATJH010000001">
    <property type="protein sequence ID" value="NJC24999.1"/>
    <property type="molecule type" value="Genomic_DNA"/>
</dbReference>
<keyword evidence="2 4" id="KW-0442">Lipid degradation</keyword>
<dbReference type="Pfam" id="PF01734">
    <property type="entry name" value="Patatin"/>
    <property type="match status" value="1"/>
</dbReference>